<dbReference type="VEuPathDB" id="VectorBase:HLOH_046682"/>
<dbReference type="EMBL" id="JABSTR010000004">
    <property type="protein sequence ID" value="KAH9369293.1"/>
    <property type="molecule type" value="Genomic_DNA"/>
</dbReference>
<sequence length="226" mass="25485">MNSTDVLKSAGASSGGDSTRNPLFQSVRKLREFWTRWQNRESKVLTGSLNDPSSLSEDPGAAMRARIPARLQARVPWKSEGASSASTLDRRPVPRCRRLRELARKVSSRLSSSTNDPDDLIDTRYEDADASLDESSAREPFLRERPSELFCGSVMSHHSVTESTLSAYADVSLEMTHRLRSHTSRSSQQQRSTVFPSNLFSRTSLEMCRTSYRRLRTATIEEDDPR</sequence>
<dbReference type="AlphaFoldDB" id="A0A9J6G1V0"/>
<proteinExistence type="predicted"/>
<keyword evidence="3" id="KW-1185">Reference proteome</keyword>
<dbReference type="OrthoDB" id="6515436at2759"/>
<evidence type="ECO:0000313" key="2">
    <source>
        <dbReference type="EMBL" id="KAH9369293.1"/>
    </source>
</evidence>
<reference evidence="2 3" key="1">
    <citation type="journal article" date="2020" name="Cell">
        <title>Large-Scale Comparative Analyses of Tick Genomes Elucidate Their Genetic Diversity and Vector Capacities.</title>
        <authorList>
            <consortium name="Tick Genome and Microbiome Consortium (TIGMIC)"/>
            <person name="Jia N."/>
            <person name="Wang J."/>
            <person name="Shi W."/>
            <person name="Du L."/>
            <person name="Sun Y."/>
            <person name="Zhan W."/>
            <person name="Jiang J.F."/>
            <person name="Wang Q."/>
            <person name="Zhang B."/>
            <person name="Ji P."/>
            <person name="Bell-Sakyi L."/>
            <person name="Cui X.M."/>
            <person name="Yuan T.T."/>
            <person name="Jiang B.G."/>
            <person name="Yang W.F."/>
            <person name="Lam T.T."/>
            <person name="Chang Q.C."/>
            <person name="Ding S.J."/>
            <person name="Wang X.J."/>
            <person name="Zhu J.G."/>
            <person name="Ruan X.D."/>
            <person name="Zhao L."/>
            <person name="Wei J.T."/>
            <person name="Ye R.Z."/>
            <person name="Que T.C."/>
            <person name="Du C.H."/>
            <person name="Zhou Y.H."/>
            <person name="Cheng J.X."/>
            <person name="Dai P.F."/>
            <person name="Guo W.B."/>
            <person name="Han X.H."/>
            <person name="Huang E.J."/>
            <person name="Li L.F."/>
            <person name="Wei W."/>
            <person name="Gao Y.C."/>
            <person name="Liu J.Z."/>
            <person name="Shao H.Z."/>
            <person name="Wang X."/>
            <person name="Wang C.C."/>
            <person name="Yang T.C."/>
            <person name="Huo Q.B."/>
            <person name="Li W."/>
            <person name="Chen H.Y."/>
            <person name="Chen S.E."/>
            <person name="Zhou L.G."/>
            <person name="Ni X.B."/>
            <person name="Tian J.H."/>
            <person name="Sheng Y."/>
            <person name="Liu T."/>
            <person name="Pan Y.S."/>
            <person name="Xia L.Y."/>
            <person name="Li J."/>
            <person name="Zhao F."/>
            <person name="Cao W.C."/>
        </authorList>
    </citation>
    <scope>NUCLEOTIDE SEQUENCE [LARGE SCALE GENOMIC DNA]</scope>
    <source>
        <strain evidence="2">HaeL-2018</strain>
    </source>
</reference>
<dbReference type="Proteomes" id="UP000821853">
    <property type="component" value="Chromosome 2"/>
</dbReference>
<evidence type="ECO:0000256" key="1">
    <source>
        <dbReference type="SAM" id="MobiDB-lite"/>
    </source>
</evidence>
<gene>
    <name evidence="2" type="ORF">HPB48_012369</name>
</gene>
<feature type="region of interest" description="Disordered" evidence="1">
    <location>
        <begin position="1"/>
        <end position="23"/>
    </location>
</feature>
<name>A0A9J6G1V0_HAELO</name>
<comment type="caution">
    <text evidence="2">The sequence shown here is derived from an EMBL/GenBank/DDBJ whole genome shotgun (WGS) entry which is preliminary data.</text>
</comment>
<evidence type="ECO:0000313" key="3">
    <source>
        <dbReference type="Proteomes" id="UP000821853"/>
    </source>
</evidence>
<accession>A0A9J6G1V0</accession>
<dbReference type="OMA" id="SLEMTHR"/>
<organism evidence="2 3">
    <name type="scientific">Haemaphysalis longicornis</name>
    <name type="common">Bush tick</name>
    <dbReference type="NCBI Taxonomy" id="44386"/>
    <lineage>
        <taxon>Eukaryota</taxon>
        <taxon>Metazoa</taxon>
        <taxon>Ecdysozoa</taxon>
        <taxon>Arthropoda</taxon>
        <taxon>Chelicerata</taxon>
        <taxon>Arachnida</taxon>
        <taxon>Acari</taxon>
        <taxon>Parasitiformes</taxon>
        <taxon>Ixodida</taxon>
        <taxon>Ixodoidea</taxon>
        <taxon>Ixodidae</taxon>
        <taxon>Haemaphysalinae</taxon>
        <taxon>Haemaphysalis</taxon>
    </lineage>
</organism>
<protein>
    <submittedName>
        <fullName evidence="2">Uncharacterized protein</fullName>
    </submittedName>
</protein>